<evidence type="ECO:0000313" key="6">
    <source>
        <dbReference type="EMBL" id="KAF9966296.1"/>
    </source>
</evidence>
<comment type="caution">
    <text evidence="6">The sequence shown here is derived from an EMBL/GenBank/DDBJ whole genome shotgun (WGS) entry which is preliminary data.</text>
</comment>
<keyword evidence="3" id="KW-0274">FAD</keyword>
<evidence type="ECO:0000256" key="1">
    <source>
        <dbReference type="ARBA" id="ARBA00007992"/>
    </source>
</evidence>
<evidence type="ECO:0000256" key="2">
    <source>
        <dbReference type="ARBA" id="ARBA00022630"/>
    </source>
</evidence>
<sequence>MSLGANILPVFEQLGLYKPLMEIALPIVRMNMFTENTDAIGVVEVDDSKTLIGYNAICFPRPDLYDLILSQVPLEKIHFNKKVVALHEDETQVTIDCEDGSSYHGDILVGADGAYSSIRQLLYEKVSLEGLLPPSDSEDLSLSCGPEANESMIKEIYNFNNGVGGIMGELTDTTPRERISKVMLEEKLFETWHSGRVAPLGDDASQRRTGYIKAMQDAVILTNCLYDLEAWSTHDISAAFAEYKDQRYHHAKYHFEISKTNAQIMRDRQVKLPTCCIA</sequence>
<protein>
    <recommendedName>
        <fullName evidence="5">FAD-binding domain-containing protein</fullName>
    </recommendedName>
</protein>
<dbReference type="GO" id="GO:0004497">
    <property type="term" value="F:monooxygenase activity"/>
    <property type="evidence" value="ECO:0007669"/>
    <property type="project" value="InterPro"/>
</dbReference>
<dbReference type="PANTHER" id="PTHR47356">
    <property type="entry name" value="FAD-DEPENDENT MONOOXYGENASE ASQG-RELATED"/>
    <property type="match status" value="1"/>
</dbReference>
<evidence type="ECO:0000259" key="5">
    <source>
        <dbReference type="Pfam" id="PF01494"/>
    </source>
</evidence>
<name>A0A9P6JBF8_MORAP</name>
<dbReference type="Pfam" id="PF01494">
    <property type="entry name" value="FAD_binding_3"/>
    <property type="match status" value="1"/>
</dbReference>
<feature type="domain" description="FAD-binding" evidence="5">
    <location>
        <begin position="9"/>
        <end position="123"/>
    </location>
</feature>
<dbReference type="Gene3D" id="3.50.50.60">
    <property type="entry name" value="FAD/NAD(P)-binding domain"/>
    <property type="match status" value="2"/>
</dbReference>
<evidence type="ECO:0000256" key="4">
    <source>
        <dbReference type="ARBA" id="ARBA00023002"/>
    </source>
</evidence>
<comment type="similarity">
    <text evidence="1">Belongs to the paxM FAD-dependent monooxygenase family.</text>
</comment>
<keyword evidence="2" id="KW-0285">Flavoprotein</keyword>
<dbReference type="InterPro" id="IPR002938">
    <property type="entry name" value="FAD-bd"/>
</dbReference>
<accession>A0A9P6JBF8</accession>
<dbReference type="InterPro" id="IPR036188">
    <property type="entry name" value="FAD/NAD-bd_sf"/>
</dbReference>
<gene>
    <name evidence="6" type="ORF">BGZ70_002743</name>
</gene>
<dbReference type="Proteomes" id="UP000738359">
    <property type="component" value="Unassembled WGS sequence"/>
</dbReference>
<dbReference type="PANTHER" id="PTHR47356:SF2">
    <property type="entry name" value="FAD-BINDING DOMAIN-CONTAINING PROTEIN-RELATED"/>
    <property type="match status" value="1"/>
</dbReference>
<evidence type="ECO:0000313" key="7">
    <source>
        <dbReference type="Proteomes" id="UP000738359"/>
    </source>
</evidence>
<dbReference type="AlphaFoldDB" id="A0A9P6JBF8"/>
<keyword evidence="7" id="KW-1185">Reference proteome</keyword>
<keyword evidence="4" id="KW-0560">Oxidoreductase</keyword>
<dbReference type="GO" id="GO:0071949">
    <property type="term" value="F:FAD binding"/>
    <property type="evidence" value="ECO:0007669"/>
    <property type="project" value="InterPro"/>
</dbReference>
<evidence type="ECO:0000256" key="3">
    <source>
        <dbReference type="ARBA" id="ARBA00022827"/>
    </source>
</evidence>
<dbReference type="OrthoDB" id="655030at2759"/>
<proteinExistence type="inferred from homology"/>
<organism evidence="6 7">
    <name type="scientific">Mortierella alpina</name>
    <name type="common">Oleaginous fungus</name>
    <name type="synonym">Mortierella renispora</name>
    <dbReference type="NCBI Taxonomy" id="64518"/>
    <lineage>
        <taxon>Eukaryota</taxon>
        <taxon>Fungi</taxon>
        <taxon>Fungi incertae sedis</taxon>
        <taxon>Mucoromycota</taxon>
        <taxon>Mortierellomycotina</taxon>
        <taxon>Mortierellomycetes</taxon>
        <taxon>Mortierellales</taxon>
        <taxon>Mortierellaceae</taxon>
        <taxon>Mortierella</taxon>
    </lineage>
</organism>
<reference evidence="6" key="1">
    <citation type="journal article" date="2020" name="Fungal Divers.">
        <title>Resolving the Mortierellaceae phylogeny through synthesis of multi-gene phylogenetics and phylogenomics.</title>
        <authorList>
            <person name="Vandepol N."/>
            <person name="Liber J."/>
            <person name="Desiro A."/>
            <person name="Na H."/>
            <person name="Kennedy M."/>
            <person name="Barry K."/>
            <person name="Grigoriev I.V."/>
            <person name="Miller A.N."/>
            <person name="O'Donnell K."/>
            <person name="Stajich J.E."/>
            <person name="Bonito G."/>
        </authorList>
    </citation>
    <scope>NUCLEOTIDE SEQUENCE</scope>
    <source>
        <strain evidence="6">CK1249</strain>
    </source>
</reference>
<dbReference type="InterPro" id="IPR050562">
    <property type="entry name" value="FAD_mOase_fung"/>
</dbReference>
<dbReference type="EMBL" id="JAAAHY010000169">
    <property type="protein sequence ID" value="KAF9966296.1"/>
    <property type="molecule type" value="Genomic_DNA"/>
</dbReference>
<dbReference type="SUPFAM" id="SSF51905">
    <property type="entry name" value="FAD/NAD(P)-binding domain"/>
    <property type="match status" value="1"/>
</dbReference>